<keyword evidence="5" id="KW-0804">Transcription</keyword>
<dbReference type="Pfam" id="PF00847">
    <property type="entry name" value="AP2"/>
    <property type="match status" value="1"/>
</dbReference>
<feature type="domain" description="AP2/ERF" evidence="9">
    <location>
        <begin position="63"/>
        <end position="120"/>
    </location>
</feature>
<evidence type="ECO:0000256" key="7">
    <source>
        <dbReference type="ARBA" id="ARBA00024343"/>
    </source>
</evidence>
<proteinExistence type="inferred from homology"/>
<dbReference type="PROSITE" id="PS51032">
    <property type="entry name" value="AP2_ERF"/>
    <property type="match status" value="1"/>
</dbReference>
<gene>
    <name evidence="10" type="ORF">J1N35_026499</name>
</gene>
<evidence type="ECO:0000256" key="2">
    <source>
        <dbReference type="ARBA" id="ARBA00022745"/>
    </source>
</evidence>
<protein>
    <recommendedName>
        <fullName evidence="9">AP2/ERF domain-containing protein</fullName>
    </recommendedName>
</protein>
<keyword evidence="4" id="KW-0238">DNA-binding</keyword>
<dbReference type="GO" id="GO:0003700">
    <property type="term" value="F:DNA-binding transcription factor activity"/>
    <property type="evidence" value="ECO:0007669"/>
    <property type="project" value="InterPro"/>
</dbReference>
<dbReference type="AlphaFoldDB" id="A0A9D3V9D0"/>
<comment type="similarity">
    <text evidence="7">Belongs to the AP2/ERF transcription factor family. ERF subfamily.</text>
</comment>
<dbReference type="GO" id="GO:0005634">
    <property type="term" value="C:nucleus"/>
    <property type="evidence" value="ECO:0007669"/>
    <property type="project" value="UniProtKB-SubCell"/>
</dbReference>
<evidence type="ECO:0000256" key="8">
    <source>
        <dbReference type="SAM" id="MobiDB-lite"/>
    </source>
</evidence>
<reference evidence="10 11" key="1">
    <citation type="journal article" date="2021" name="Plant Biotechnol. J.">
        <title>Multi-omics assisted identification of the key and species-specific regulatory components of drought-tolerant mechanisms in Gossypium stocksii.</title>
        <authorList>
            <person name="Yu D."/>
            <person name="Ke L."/>
            <person name="Zhang D."/>
            <person name="Wu Y."/>
            <person name="Sun Y."/>
            <person name="Mei J."/>
            <person name="Sun J."/>
            <person name="Sun Y."/>
        </authorList>
    </citation>
    <scope>NUCLEOTIDE SEQUENCE [LARGE SCALE GENOMIC DNA]</scope>
    <source>
        <strain evidence="11">cv. E1</strain>
        <tissue evidence="10">Leaf</tissue>
    </source>
</reference>
<evidence type="ECO:0000256" key="6">
    <source>
        <dbReference type="ARBA" id="ARBA00023242"/>
    </source>
</evidence>
<evidence type="ECO:0000256" key="4">
    <source>
        <dbReference type="ARBA" id="ARBA00023125"/>
    </source>
</evidence>
<dbReference type="SMART" id="SM00380">
    <property type="entry name" value="AP2"/>
    <property type="match status" value="1"/>
</dbReference>
<dbReference type="Gene3D" id="3.30.730.10">
    <property type="entry name" value="AP2/ERF domain"/>
    <property type="match status" value="1"/>
</dbReference>
<evidence type="ECO:0000259" key="9">
    <source>
        <dbReference type="PROSITE" id="PS51032"/>
    </source>
</evidence>
<dbReference type="OrthoDB" id="991539at2759"/>
<dbReference type="GO" id="GO:0009873">
    <property type="term" value="P:ethylene-activated signaling pathway"/>
    <property type="evidence" value="ECO:0007669"/>
    <property type="project" value="UniProtKB-KW"/>
</dbReference>
<dbReference type="InterPro" id="IPR016177">
    <property type="entry name" value="DNA-bd_dom_sf"/>
</dbReference>
<dbReference type="InterPro" id="IPR001471">
    <property type="entry name" value="AP2/ERF_dom"/>
</dbReference>
<dbReference type="GO" id="GO:0003677">
    <property type="term" value="F:DNA binding"/>
    <property type="evidence" value="ECO:0007669"/>
    <property type="project" value="UniProtKB-KW"/>
</dbReference>
<comment type="subcellular location">
    <subcellularLocation>
        <location evidence="1">Nucleus</location>
    </subcellularLocation>
</comment>
<organism evidence="10 11">
    <name type="scientific">Gossypium stocksii</name>
    <dbReference type="NCBI Taxonomy" id="47602"/>
    <lineage>
        <taxon>Eukaryota</taxon>
        <taxon>Viridiplantae</taxon>
        <taxon>Streptophyta</taxon>
        <taxon>Embryophyta</taxon>
        <taxon>Tracheophyta</taxon>
        <taxon>Spermatophyta</taxon>
        <taxon>Magnoliopsida</taxon>
        <taxon>eudicotyledons</taxon>
        <taxon>Gunneridae</taxon>
        <taxon>Pentapetalae</taxon>
        <taxon>rosids</taxon>
        <taxon>malvids</taxon>
        <taxon>Malvales</taxon>
        <taxon>Malvaceae</taxon>
        <taxon>Malvoideae</taxon>
        <taxon>Gossypium</taxon>
    </lineage>
</organism>
<dbReference type="EMBL" id="JAIQCV010000008">
    <property type="protein sequence ID" value="KAH1074171.1"/>
    <property type="molecule type" value="Genomic_DNA"/>
</dbReference>
<evidence type="ECO:0000256" key="1">
    <source>
        <dbReference type="ARBA" id="ARBA00004123"/>
    </source>
</evidence>
<evidence type="ECO:0000256" key="5">
    <source>
        <dbReference type="ARBA" id="ARBA00023163"/>
    </source>
</evidence>
<feature type="compositionally biased region" description="Low complexity" evidence="8">
    <location>
        <begin position="36"/>
        <end position="46"/>
    </location>
</feature>
<keyword evidence="11" id="KW-1185">Reference proteome</keyword>
<dbReference type="PANTHER" id="PTHR31677:SF146">
    <property type="entry name" value="ETHYLENE-RESPONSIVE TRANSCRIPTION FACTOR ESR2"/>
    <property type="match status" value="1"/>
</dbReference>
<dbReference type="FunFam" id="3.30.730.10:FF:000001">
    <property type="entry name" value="Ethylene-responsive transcription factor 2"/>
    <property type="match status" value="1"/>
</dbReference>
<dbReference type="InterPro" id="IPR036955">
    <property type="entry name" value="AP2/ERF_dom_sf"/>
</dbReference>
<keyword evidence="6" id="KW-0539">Nucleus</keyword>
<dbReference type="CDD" id="cd00018">
    <property type="entry name" value="AP2"/>
    <property type="match status" value="1"/>
</dbReference>
<sequence length="385" mass="41916">MEEVFRRLNGIPHVPDPDPHPHPHSILSPIRCSPSTTAVPTNTTTTSKKRFLKENGGPGGTIKYRGVRRRPWGRYAAEIRDPKSKERRWLGTFDTAEEAACAYDCAARAMRGMKARTNFVYPATDPHSPNGPFLPPFNFSNPSQLSIGDLNRTCYQFGHSSNRPLFPKPPHPLVHHLPFINGTSSSSLSSTFPTPSVLPATTFFNSSPSSSLWLSDNSTGPFTASTMTLPLKDKNSSVATVVPAPAISTCQADDMGMGLFFPQGPSDSGLLEEIIQGFLPNPTSRNSGLVCSTTSNCTQHSIVSPPTEMSFTGLNLTEIKNESLGFYMDYHPQLESLNGIANSQVVPNSNEIPLSHLQLGQDSMPDDIFQYPDSVTALPARVQNS</sequence>
<feature type="region of interest" description="Disordered" evidence="8">
    <location>
        <begin position="1"/>
        <end position="65"/>
    </location>
</feature>
<evidence type="ECO:0000313" key="10">
    <source>
        <dbReference type="EMBL" id="KAH1074171.1"/>
    </source>
</evidence>
<name>A0A9D3V9D0_9ROSI</name>
<dbReference type="SUPFAM" id="SSF54171">
    <property type="entry name" value="DNA-binding domain"/>
    <property type="match status" value="1"/>
</dbReference>
<evidence type="ECO:0000256" key="3">
    <source>
        <dbReference type="ARBA" id="ARBA00023015"/>
    </source>
</evidence>
<accession>A0A9D3V9D0</accession>
<dbReference type="Proteomes" id="UP000828251">
    <property type="component" value="Unassembled WGS sequence"/>
</dbReference>
<comment type="caution">
    <text evidence="10">The sequence shown here is derived from an EMBL/GenBank/DDBJ whole genome shotgun (WGS) entry which is preliminary data.</text>
</comment>
<dbReference type="PANTHER" id="PTHR31677">
    <property type="entry name" value="AP2 DOMAIN CLASS TRANSCRIPTION FACTOR"/>
    <property type="match status" value="1"/>
</dbReference>
<keyword evidence="3" id="KW-0805">Transcription regulation</keyword>
<dbReference type="PRINTS" id="PR00367">
    <property type="entry name" value="ETHRSPELEMNT"/>
</dbReference>
<evidence type="ECO:0000313" key="11">
    <source>
        <dbReference type="Proteomes" id="UP000828251"/>
    </source>
</evidence>
<keyword evidence="2" id="KW-0936">Ethylene signaling pathway</keyword>